<evidence type="ECO:0000313" key="2">
    <source>
        <dbReference type="EMBL" id="CAF1579202.1"/>
    </source>
</evidence>
<dbReference type="Proteomes" id="UP000682733">
    <property type="component" value="Unassembled WGS sequence"/>
</dbReference>
<reference evidence="2" key="1">
    <citation type="submission" date="2021-02" db="EMBL/GenBank/DDBJ databases">
        <authorList>
            <person name="Nowell W R."/>
        </authorList>
    </citation>
    <scope>NUCLEOTIDE SEQUENCE</scope>
</reference>
<protein>
    <submittedName>
        <fullName evidence="2">Uncharacterized protein</fullName>
    </submittedName>
</protein>
<feature type="coiled-coil region" evidence="1">
    <location>
        <begin position="129"/>
        <end position="163"/>
    </location>
</feature>
<name>A0A8S2FWX1_9BILA</name>
<evidence type="ECO:0000256" key="1">
    <source>
        <dbReference type="SAM" id="Coils"/>
    </source>
</evidence>
<dbReference type="AlphaFoldDB" id="A0A8S2FWX1"/>
<accession>A0A8S2FWX1</accession>
<evidence type="ECO:0000313" key="3">
    <source>
        <dbReference type="EMBL" id="CAF4377879.1"/>
    </source>
</evidence>
<organism evidence="2 4">
    <name type="scientific">Didymodactylos carnosus</name>
    <dbReference type="NCBI Taxonomy" id="1234261"/>
    <lineage>
        <taxon>Eukaryota</taxon>
        <taxon>Metazoa</taxon>
        <taxon>Spiralia</taxon>
        <taxon>Gnathifera</taxon>
        <taxon>Rotifera</taxon>
        <taxon>Eurotatoria</taxon>
        <taxon>Bdelloidea</taxon>
        <taxon>Philodinida</taxon>
        <taxon>Philodinidae</taxon>
        <taxon>Didymodactylos</taxon>
    </lineage>
</organism>
<proteinExistence type="predicted"/>
<dbReference type="Proteomes" id="UP000677228">
    <property type="component" value="Unassembled WGS sequence"/>
</dbReference>
<comment type="caution">
    <text evidence="2">The sequence shown here is derived from an EMBL/GenBank/DDBJ whole genome shotgun (WGS) entry which is preliminary data.</text>
</comment>
<dbReference type="EMBL" id="CAJNOK010045508">
    <property type="protein sequence ID" value="CAF1579202.1"/>
    <property type="molecule type" value="Genomic_DNA"/>
</dbReference>
<keyword evidence="1" id="KW-0175">Coiled coil</keyword>
<gene>
    <name evidence="2" type="ORF">OVA965_LOCUS40861</name>
    <name evidence="3" type="ORF">TMI583_LOCUS42384</name>
</gene>
<sequence length="304" mass="35631">MCILNACLHVRKAEDEEEDARLCRQRSERKRRSWWDDYVVRPVQDYIVQPIEDYVIEPVQKLNKKISHGIDDVQDNPDELNENTETYVIKPVCSVLNYFGIAQAEHRRDIENTRLSSVQDLLVINQQILNNLIVNKTILTLRLEELKTKINLDKKQLHKLENELNITQFINTEMKRALLYLEKLLDVTTVLNHSTRKLYKFEFIINPLQSIYKFLYKNHLIESTFLLGTVAVPNIVNQNFKQLLKKMPYVMDNIENTNCSIQVTSTEGSIDVMKTYTRHRRSAGKKLRDLCKVETSGATHIKNE</sequence>
<dbReference type="EMBL" id="CAJOBA010068532">
    <property type="protein sequence ID" value="CAF4377879.1"/>
    <property type="molecule type" value="Genomic_DNA"/>
</dbReference>
<evidence type="ECO:0000313" key="4">
    <source>
        <dbReference type="Proteomes" id="UP000677228"/>
    </source>
</evidence>